<dbReference type="Proteomes" id="UP000499080">
    <property type="component" value="Unassembled WGS sequence"/>
</dbReference>
<protein>
    <submittedName>
        <fullName evidence="1">Uncharacterized protein</fullName>
    </submittedName>
</protein>
<sequence length="112" mass="12758">MANESLHIGAVEKCHEKKYGQWVLHWSFSKSSVKKIWPGPTLGAVEKCRQKKYGQWSPTLELSENGKQEYMANGGPLSCRKNVAKQENMATWSLHWSCQKSQNKNMANGVLY</sequence>
<gene>
    <name evidence="1" type="ORF">AVEN_240778_1</name>
</gene>
<keyword evidence="2" id="KW-1185">Reference proteome</keyword>
<evidence type="ECO:0000313" key="1">
    <source>
        <dbReference type="EMBL" id="GBN90148.1"/>
    </source>
</evidence>
<name>A0A4Y2SPB6_ARAVE</name>
<comment type="caution">
    <text evidence="1">The sequence shown here is derived from an EMBL/GenBank/DDBJ whole genome shotgun (WGS) entry which is preliminary data.</text>
</comment>
<accession>A0A4Y2SPB6</accession>
<dbReference type="AlphaFoldDB" id="A0A4Y2SPB6"/>
<proteinExistence type="predicted"/>
<reference evidence="1 2" key="1">
    <citation type="journal article" date="2019" name="Sci. Rep.">
        <title>Orb-weaving spider Araneus ventricosus genome elucidates the spidroin gene catalogue.</title>
        <authorList>
            <person name="Kono N."/>
            <person name="Nakamura H."/>
            <person name="Ohtoshi R."/>
            <person name="Moran D.A.P."/>
            <person name="Shinohara A."/>
            <person name="Yoshida Y."/>
            <person name="Fujiwara M."/>
            <person name="Mori M."/>
            <person name="Tomita M."/>
            <person name="Arakawa K."/>
        </authorList>
    </citation>
    <scope>NUCLEOTIDE SEQUENCE [LARGE SCALE GENOMIC DNA]</scope>
</reference>
<dbReference type="EMBL" id="BGPR01023181">
    <property type="protein sequence ID" value="GBN90148.1"/>
    <property type="molecule type" value="Genomic_DNA"/>
</dbReference>
<organism evidence="1 2">
    <name type="scientific">Araneus ventricosus</name>
    <name type="common">Orbweaver spider</name>
    <name type="synonym">Epeira ventricosa</name>
    <dbReference type="NCBI Taxonomy" id="182803"/>
    <lineage>
        <taxon>Eukaryota</taxon>
        <taxon>Metazoa</taxon>
        <taxon>Ecdysozoa</taxon>
        <taxon>Arthropoda</taxon>
        <taxon>Chelicerata</taxon>
        <taxon>Arachnida</taxon>
        <taxon>Araneae</taxon>
        <taxon>Araneomorphae</taxon>
        <taxon>Entelegynae</taxon>
        <taxon>Araneoidea</taxon>
        <taxon>Araneidae</taxon>
        <taxon>Araneus</taxon>
    </lineage>
</organism>
<evidence type="ECO:0000313" key="2">
    <source>
        <dbReference type="Proteomes" id="UP000499080"/>
    </source>
</evidence>